<feature type="transmembrane region" description="Helical" evidence="1">
    <location>
        <begin position="167"/>
        <end position="184"/>
    </location>
</feature>
<evidence type="ECO:0000313" key="5">
    <source>
        <dbReference type="EMBL" id="ERJ11992.1"/>
    </source>
</evidence>
<sequence length="840" mass="96166">MTYLTIIPFVGFICYTILFSILMGSRKNKLARNFIYYIISMIIWSLGSFLMRTDLPPSHLFWNRILCTGLISFPVLFYQFTLVLTKHRNQKFLLYAGYVLALLFHIANVSGLIIEKVMIGDQGRLIYKLGPLAPIMAVWGLIYLLISFYQIYRKVQKGEIPFVRVKLILHGLILVIIGAMLNFIESIGQYPFDIILNTINAILITYSIYRYKFLEIKLIVKKGITYSLYTLILTGVYIVSIFGVQQFLREVIGYTNMTAMMAVAVILALIFQPIKNLIQHWIDKLFYRENLDHKAILKEFSRDINNILDLDEITDCLKKTVQKGLQPSNVTIALKREGYDYFYIYDSLNQNKWCDELKYGESHPIVEWFYDGNPVLTIGQIENSQHFASLWGKEKKQLSKLELELIVPILYREELMGLFILSENKSGEAYTKAEIDLLSTLVNNAAAVIENAKLYEFAKNQAITDGLTKLHNHRYFHDRLKEIVNKELYDVFSIAMIDVDLFKFYNDFYGHSAGDRALIRIAEVLRDNTYENDIVVRYGGEEFAIIYPNILGEDSYKALEKIRKAVENTFASNKNYSDFITISAGVANYPGDGKTIEDVLDAADRAMYEAKHSGRNKVVLYSYEEDKETNNYINDQSMQDSIKSAYLSSIYALAATIDAKDSYTYGHSENVANLAVELGKAALFNDKQLEIVKNAGLLHDIGKIGIPESILTKPDRLTEEEQKIMRKHVDISITIIKHVPNLIEVIPSIMSHHERYDGKGYPRGMKGESIPIEGRCLCIVDSFDAMITDRPYRKGLTVTQAINELRTNKGKQFDPELTDIFISLVIEGKIDEITILNRTA</sequence>
<feature type="transmembrane region" description="Helical" evidence="1">
    <location>
        <begin position="126"/>
        <end position="146"/>
    </location>
</feature>
<dbReference type="Gene3D" id="1.10.3210.10">
    <property type="entry name" value="Hypothetical protein af1432"/>
    <property type="match status" value="1"/>
</dbReference>
<accession>U2DU89</accession>
<dbReference type="InParanoid" id="U2DU89"/>
<feature type="transmembrane region" description="Helical" evidence="1">
    <location>
        <begin position="34"/>
        <end position="55"/>
    </location>
</feature>
<dbReference type="InterPro" id="IPR029787">
    <property type="entry name" value="Nucleotide_cyclase"/>
</dbReference>
<dbReference type="eggNOG" id="COG2203">
    <property type="taxonomic scope" value="Bacteria"/>
</dbReference>
<dbReference type="PROSITE" id="PS51831">
    <property type="entry name" value="HD"/>
    <property type="match status" value="1"/>
</dbReference>
<dbReference type="InterPro" id="IPR031621">
    <property type="entry name" value="HisKA_7TM"/>
</dbReference>
<reference evidence="5 6" key="2">
    <citation type="journal article" date="2013" name="PLoS ONE">
        <title>INDIGO - INtegrated Data Warehouse of MIcrobial GenOmes with Examples from the Red Sea Extremophiles.</title>
        <authorList>
            <person name="Alam I."/>
            <person name="Antunes A."/>
            <person name="Kamau A.A."/>
            <person name="Ba Alawi W."/>
            <person name="Kalkatawi M."/>
            <person name="Stingl U."/>
            <person name="Bajic V.B."/>
        </authorList>
    </citation>
    <scope>NUCLEOTIDE SEQUENCE [LARGE SCALE GENOMIC DNA]</scope>
    <source>
        <strain evidence="5 6">SSD-17B</strain>
    </source>
</reference>
<name>U2DU89_9MOLU</name>
<feature type="transmembrane region" description="Helical" evidence="1">
    <location>
        <begin position="92"/>
        <end position="114"/>
    </location>
</feature>
<dbReference type="SUPFAM" id="SSF55073">
    <property type="entry name" value="Nucleotide cyclase"/>
    <property type="match status" value="1"/>
</dbReference>
<dbReference type="SUPFAM" id="SSF109604">
    <property type="entry name" value="HD-domain/PDEase-like"/>
    <property type="match status" value="1"/>
</dbReference>
<dbReference type="InterPro" id="IPR003018">
    <property type="entry name" value="GAF"/>
</dbReference>
<dbReference type="PROSITE" id="PS50887">
    <property type="entry name" value="GGDEF"/>
    <property type="match status" value="1"/>
</dbReference>
<dbReference type="eggNOG" id="COG3437">
    <property type="taxonomic scope" value="Bacteria"/>
</dbReference>
<dbReference type="PANTHER" id="PTHR43155">
    <property type="entry name" value="CYCLIC DI-GMP PHOSPHODIESTERASE PA4108-RELATED"/>
    <property type="match status" value="1"/>
</dbReference>
<dbReference type="InterPro" id="IPR043128">
    <property type="entry name" value="Rev_trsase/Diguanyl_cyclase"/>
</dbReference>
<dbReference type="Pfam" id="PF16927">
    <property type="entry name" value="HisKA_7TM"/>
    <property type="match status" value="1"/>
</dbReference>
<feature type="transmembrane region" description="Helical" evidence="1">
    <location>
        <begin position="251"/>
        <end position="271"/>
    </location>
</feature>
<feature type="domain" description="HD-GYP" evidence="4">
    <location>
        <begin position="642"/>
        <end position="837"/>
    </location>
</feature>
<dbReference type="SUPFAM" id="SSF55781">
    <property type="entry name" value="GAF domain-like"/>
    <property type="match status" value="1"/>
</dbReference>
<reference evidence="5 6" key="1">
    <citation type="journal article" date="2011" name="J. Bacteriol.">
        <title>Genome sequence of Haloplasma contractile, an unusual contractile bacterium from a deep-sea anoxic brine lake.</title>
        <authorList>
            <person name="Antunes A."/>
            <person name="Alam I."/>
            <person name="El Dorry H."/>
            <person name="Siam R."/>
            <person name="Robertson A."/>
            <person name="Bajic V.B."/>
            <person name="Stingl U."/>
        </authorList>
    </citation>
    <scope>NUCLEOTIDE SEQUENCE [LARGE SCALE GENOMIC DNA]</scope>
    <source>
        <strain evidence="5 6">SSD-17B</strain>
    </source>
</reference>
<dbReference type="RefSeq" id="WP_008827401.1">
    <property type="nucleotide sequence ID" value="NZ_AFNU02000006.1"/>
</dbReference>
<gene>
    <name evidence="5" type="ORF">HLPCO_001906</name>
</gene>
<dbReference type="CDD" id="cd01949">
    <property type="entry name" value="GGDEF"/>
    <property type="match status" value="1"/>
</dbReference>
<dbReference type="Gene3D" id="3.30.70.270">
    <property type="match status" value="1"/>
</dbReference>
<feature type="transmembrane region" description="Helical" evidence="1">
    <location>
        <begin position="223"/>
        <end position="245"/>
    </location>
</feature>
<dbReference type="CDD" id="cd00077">
    <property type="entry name" value="HDc"/>
    <property type="match status" value="1"/>
</dbReference>
<protein>
    <submittedName>
        <fullName evidence="5">Metal dependent phosphohydrolase protein</fullName>
    </submittedName>
</protein>
<feature type="domain" description="HD" evidence="3">
    <location>
        <begin position="664"/>
        <end position="786"/>
    </location>
</feature>
<evidence type="ECO:0000313" key="6">
    <source>
        <dbReference type="Proteomes" id="UP000005707"/>
    </source>
</evidence>
<dbReference type="PROSITE" id="PS51832">
    <property type="entry name" value="HD_GYP"/>
    <property type="match status" value="1"/>
</dbReference>
<dbReference type="STRING" id="1033810.HLPCO_001906"/>
<dbReference type="Pfam" id="PF00990">
    <property type="entry name" value="GGDEF"/>
    <property type="match status" value="1"/>
</dbReference>
<dbReference type="InterPro" id="IPR000160">
    <property type="entry name" value="GGDEF_dom"/>
</dbReference>
<feature type="transmembrane region" description="Helical" evidence="1">
    <location>
        <begin position="61"/>
        <end position="80"/>
    </location>
</feature>
<dbReference type="EMBL" id="AFNU02000006">
    <property type="protein sequence ID" value="ERJ11992.1"/>
    <property type="molecule type" value="Genomic_DNA"/>
</dbReference>
<dbReference type="InterPro" id="IPR003607">
    <property type="entry name" value="HD/PDEase_dom"/>
</dbReference>
<evidence type="ECO:0000259" key="3">
    <source>
        <dbReference type="PROSITE" id="PS51831"/>
    </source>
</evidence>
<evidence type="ECO:0000256" key="1">
    <source>
        <dbReference type="SAM" id="Phobius"/>
    </source>
</evidence>
<dbReference type="InterPro" id="IPR029016">
    <property type="entry name" value="GAF-like_dom_sf"/>
</dbReference>
<dbReference type="FunFam" id="3.30.70.270:FF:000001">
    <property type="entry name" value="Diguanylate cyclase domain protein"/>
    <property type="match status" value="1"/>
</dbReference>
<dbReference type="SMART" id="SM00267">
    <property type="entry name" value="GGDEF"/>
    <property type="match status" value="1"/>
</dbReference>
<dbReference type="GO" id="GO:0016787">
    <property type="term" value="F:hydrolase activity"/>
    <property type="evidence" value="ECO:0007669"/>
    <property type="project" value="UniProtKB-KW"/>
</dbReference>
<keyword evidence="1" id="KW-0472">Membrane</keyword>
<keyword evidence="1" id="KW-1133">Transmembrane helix</keyword>
<dbReference type="InterPro" id="IPR037522">
    <property type="entry name" value="HD_GYP_dom"/>
</dbReference>
<dbReference type="SMART" id="SM00065">
    <property type="entry name" value="GAF"/>
    <property type="match status" value="1"/>
</dbReference>
<proteinExistence type="predicted"/>
<dbReference type="PANTHER" id="PTHR43155:SF2">
    <property type="entry name" value="CYCLIC DI-GMP PHOSPHODIESTERASE PA4108"/>
    <property type="match status" value="1"/>
</dbReference>
<dbReference type="Gene3D" id="3.30.450.40">
    <property type="match status" value="1"/>
</dbReference>
<feature type="transmembrane region" description="Helical" evidence="1">
    <location>
        <begin position="6"/>
        <end position="22"/>
    </location>
</feature>
<feature type="domain" description="GGDEF" evidence="2">
    <location>
        <begin position="490"/>
        <end position="623"/>
    </location>
</feature>
<dbReference type="OrthoDB" id="9804747at2"/>
<evidence type="ECO:0000259" key="4">
    <source>
        <dbReference type="PROSITE" id="PS51832"/>
    </source>
</evidence>
<dbReference type="Pfam" id="PF13487">
    <property type="entry name" value="HD_5"/>
    <property type="match status" value="1"/>
</dbReference>
<organism evidence="5 6">
    <name type="scientific">Haloplasma contractile SSD-17B</name>
    <dbReference type="NCBI Taxonomy" id="1033810"/>
    <lineage>
        <taxon>Bacteria</taxon>
        <taxon>Bacillati</taxon>
        <taxon>Mycoplasmatota</taxon>
        <taxon>Mollicutes</taxon>
        <taxon>Haloplasmatales</taxon>
        <taxon>Haloplasmataceae</taxon>
        <taxon>Haloplasma</taxon>
    </lineage>
</organism>
<dbReference type="InterPro" id="IPR006674">
    <property type="entry name" value="HD_domain"/>
</dbReference>
<dbReference type="Proteomes" id="UP000005707">
    <property type="component" value="Unassembled WGS sequence"/>
</dbReference>
<dbReference type="AlphaFoldDB" id="U2DU89"/>
<keyword evidence="1" id="KW-0812">Transmembrane</keyword>
<dbReference type="NCBIfam" id="TIGR00254">
    <property type="entry name" value="GGDEF"/>
    <property type="match status" value="1"/>
</dbReference>
<dbReference type="SMART" id="SM00471">
    <property type="entry name" value="HDc"/>
    <property type="match status" value="1"/>
</dbReference>
<dbReference type="Pfam" id="PF13185">
    <property type="entry name" value="GAF_2"/>
    <property type="match status" value="1"/>
</dbReference>
<dbReference type="InterPro" id="IPR006675">
    <property type="entry name" value="HDIG_dom"/>
</dbReference>
<dbReference type="NCBIfam" id="TIGR00277">
    <property type="entry name" value="HDIG"/>
    <property type="match status" value="1"/>
</dbReference>
<evidence type="ECO:0000259" key="2">
    <source>
        <dbReference type="PROSITE" id="PS50887"/>
    </source>
</evidence>
<comment type="caution">
    <text evidence="5">The sequence shown here is derived from an EMBL/GenBank/DDBJ whole genome shotgun (WGS) entry which is preliminary data.</text>
</comment>
<keyword evidence="6" id="KW-1185">Reference proteome</keyword>